<dbReference type="Proteomes" id="UP000029227">
    <property type="component" value="Unassembled WGS sequence"/>
</dbReference>
<dbReference type="InterPro" id="IPR047641">
    <property type="entry name" value="ABC_transpr_MalK/UgpC-like"/>
</dbReference>
<dbReference type="PANTHER" id="PTHR43875:SF1">
    <property type="entry name" value="OSMOPROTECTIVE COMPOUNDS UPTAKE ATP-BINDING PROTEIN GGTA"/>
    <property type="match status" value="1"/>
</dbReference>
<dbReference type="PROSITE" id="PS00211">
    <property type="entry name" value="ABC_TRANSPORTER_1"/>
    <property type="match status" value="1"/>
</dbReference>
<keyword evidence="2 4" id="KW-0067">ATP-binding</keyword>
<dbReference type="PANTHER" id="PTHR43875">
    <property type="entry name" value="MALTODEXTRIN IMPORT ATP-BINDING PROTEIN MSMX"/>
    <property type="match status" value="1"/>
</dbReference>
<dbReference type="GO" id="GO:0005524">
    <property type="term" value="F:ATP binding"/>
    <property type="evidence" value="ECO:0007669"/>
    <property type="project" value="UniProtKB-KW"/>
</dbReference>
<protein>
    <submittedName>
        <fullName evidence="4">Maltose/maltodextrin transport ATP-binding protein MalK</fullName>
        <ecNumber evidence="4">3.6.3.19</ecNumber>
    </submittedName>
</protein>
<comment type="caution">
    <text evidence="4">The sequence shown here is derived from an EMBL/GenBank/DDBJ whole genome shotgun (WGS) entry which is preliminary data.</text>
</comment>
<dbReference type="Gene3D" id="3.40.50.300">
    <property type="entry name" value="P-loop containing nucleotide triphosphate hydrolases"/>
    <property type="match status" value="1"/>
</dbReference>
<dbReference type="EMBL" id="BBMN01000004">
    <property type="protein sequence ID" value="GAL04400.1"/>
    <property type="molecule type" value="Genomic_DNA"/>
</dbReference>
<evidence type="ECO:0000313" key="4">
    <source>
        <dbReference type="EMBL" id="GAL04400.1"/>
    </source>
</evidence>
<evidence type="ECO:0000259" key="3">
    <source>
        <dbReference type="PROSITE" id="PS50893"/>
    </source>
</evidence>
<name>A0A090QMM1_9GAMM</name>
<proteinExistence type="predicted"/>
<feature type="domain" description="ABC transporter" evidence="3">
    <location>
        <begin position="4"/>
        <end position="178"/>
    </location>
</feature>
<organism evidence="4 5">
    <name type="scientific">Photobacterium aphoticum</name>
    <dbReference type="NCBI Taxonomy" id="754436"/>
    <lineage>
        <taxon>Bacteria</taxon>
        <taxon>Pseudomonadati</taxon>
        <taxon>Pseudomonadota</taxon>
        <taxon>Gammaproteobacteria</taxon>
        <taxon>Vibrionales</taxon>
        <taxon>Vibrionaceae</taxon>
        <taxon>Photobacterium</taxon>
    </lineage>
</organism>
<keyword evidence="1" id="KW-0547">Nucleotide-binding</keyword>
<evidence type="ECO:0000313" key="5">
    <source>
        <dbReference type="Proteomes" id="UP000029227"/>
    </source>
</evidence>
<accession>A0A090QMM1</accession>
<sequence length="183" mass="20307">MAKVTLEGINKVYDNGFHAIHDVSLDIADGEFMVLVGPSGCAKSTMLRMVAGLESVSSGQLSIGDRVCNDLPPKDRGIAMVFQNYALYPHMTAYENMAFGLETAKKPKAEIERRVAEAAELLEITELLDRKPKQMSGGQRQRVALGRAWYVSQKCSCSMNRYRTWMQNYACQCVCVLPVCTSN</sequence>
<dbReference type="GO" id="GO:0055052">
    <property type="term" value="C:ATP-binding cassette (ABC) transporter complex, substrate-binding subunit-containing"/>
    <property type="evidence" value="ECO:0007669"/>
    <property type="project" value="TreeGrafter"/>
</dbReference>
<keyword evidence="4" id="KW-0378">Hydrolase</keyword>
<evidence type="ECO:0000256" key="2">
    <source>
        <dbReference type="ARBA" id="ARBA00022840"/>
    </source>
</evidence>
<reference evidence="4 5" key="1">
    <citation type="journal article" date="2014" name="Genome Announc.">
        <title>Draft Genome Sequences of Two Vibrionaceae Species, Vibrio ponticus C121 and Photobacterium aphoticum C119, Isolated as Coral Reef Microbiota.</title>
        <authorList>
            <person name="Al-saari N."/>
            <person name="Meirelles P.M."/>
            <person name="Mino S."/>
            <person name="Suda W."/>
            <person name="Oshima K."/>
            <person name="Hattori M."/>
            <person name="Ohkuma M."/>
            <person name="Thompson F.L."/>
            <person name="Gomez-Gil B."/>
            <person name="Sawabe T."/>
            <person name="Sawabe T."/>
        </authorList>
    </citation>
    <scope>NUCLEOTIDE SEQUENCE [LARGE SCALE GENOMIC DNA]</scope>
    <source>
        <strain evidence="4 5">JCM 19237</strain>
    </source>
</reference>
<dbReference type="PROSITE" id="PS50893">
    <property type="entry name" value="ABC_TRANSPORTER_2"/>
    <property type="match status" value="1"/>
</dbReference>
<dbReference type="SUPFAM" id="SSF52540">
    <property type="entry name" value="P-loop containing nucleoside triphosphate hydrolases"/>
    <property type="match status" value="1"/>
</dbReference>
<evidence type="ECO:0000256" key="1">
    <source>
        <dbReference type="ARBA" id="ARBA00022741"/>
    </source>
</evidence>
<dbReference type="GO" id="GO:0016887">
    <property type="term" value="F:ATP hydrolysis activity"/>
    <property type="evidence" value="ECO:0007669"/>
    <property type="project" value="InterPro"/>
</dbReference>
<dbReference type="EC" id="3.6.3.19" evidence="4"/>
<gene>
    <name evidence="4" type="ORF">JCM19237_1072</name>
</gene>
<dbReference type="Pfam" id="PF00005">
    <property type="entry name" value="ABC_tran"/>
    <property type="match status" value="1"/>
</dbReference>
<dbReference type="InterPro" id="IPR027417">
    <property type="entry name" value="P-loop_NTPase"/>
</dbReference>
<dbReference type="eggNOG" id="COG3842">
    <property type="taxonomic scope" value="Bacteria"/>
</dbReference>
<dbReference type="InterPro" id="IPR017871">
    <property type="entry name" value="ABC_transporter-like_CS"/>
</dbReference>
<dbReference type="InterPro" id="IPR003439">
    <property type="entry name" value="ABC_transporter-like_ATP-bd"/>
</dbReference>
<dbReference type="AlphaFoldDB" id="A0A090QMM1"/>
<dbReference type="STRING" id="754436.JCM19237_1072"/>